<organism evidence="1 2">
    <name type="scientific">Taklimakanibacter albus</name>
    <dbReference type="NCBI Taxonomy" id="2800327"/>
    <lineage>
        <taxon>Bacteria</taxon>
        <taxon>Pseudomonadati</taxon>
        <taxon>Pseudomonadota</taxon>
        <taxon>Alphaproteobacteria</taxon>
        <taxon>Hyphomicrobiales</taxon>
        <taxon>Aestuariivirgaceae</taxon>
        <taxon>Taklimakanibacter</taxon>
    </lineage>
</organism>
<dbReference type="EMBL" id="JAENHL010000007">
    <property type="protein sequence ID" value="MBK1868528.1"/>
    <property type="molecule type" value="Genomic_DNA"/>
</dbReference>
<evidence type="ECO:0000313" key="1">
    <source>
        <dbReference type="EMBL" id="MBK1868528.1"/>
    </source>
</evidence>
<keyword evidence="2" id="KW-1185">Reference proteome</keyword>
<accession>A0ACC5R7C2</accession>
<dbReference type="Proteomes" id="UP000616151">
    <property type="component" value="Unassembled WGS sequence"/>
</dbReference>
<evidence type="ECO:0000313" key="2">
    <source>
        <dbReference type="Proteomes" id="UP000616151"/>
    </source>
</evidence>
<protein>
    <submittedName>
        <fullName evidence="1">Uncharacterized protein</fullName>
    </submittedName>
</protein>
<reference evidence="1" key="1">
    <citation type="submission" date="2021-01" db="EMBL/GenBank/DDBJ databases">
        <authorList>
            <person name="Sun Q."/>
        </authorList>
    </citation>
    <scope>NUCLEOTIDE SEQUENCE</scope>
    <source>
        <strain evidence="1">YIM B02566</strain>
    </source>
</reference>
<comment type="caution">
    <text evidence="1">The sequence shown here is derived from an EMBL/GenBank/DDBJ whole genome shotgun (WGS) entry which is preliminary data.</text>
</comment>
<proteinExistence type="predicted"/>
<name>A0ACC5R7C2_9HYPH</name>
<gene>
    <name evidence="1" type="ORF">JHL16_19390</name>
</gene>
<sequence length="91" mass="9372">MRIAALIIGVLDAVLWAVIAVSLFVSLSDPATKGLDSLAGWLVTALFLVTGLPALLLAWRNTKPGLALALAIAFPAVFVVLFAAAVIAFAV</sequence>